<dbReference type="InterPro" id="IPR001663">
    <property type="entry name" value="Rng_hydr_dOase-A"/>
</dbReference>
<comment type="cofactor">
    <cofactor evidence="1">
        <name>Fe cation</name>
        <dbReference type="ChEBI" id="CHEBI:24875"/>
    </cofactor>
</comment>
<keyword evidence="7" id="KW-0472">Membrane</keyword>
<reference evidence="9 10" key="1">
    <citation type="submission" date="2016-05" db="EMBL/GenBank/DDBJ databases">
        <title>Genome Sequence of Pseudomonas citronellolis Strain SJTE-3, an Estrogens and Persistent Organic Pollutants degradation strain.</title>
        <authorList>
            <person name="Liang R."/>
        </authorList>
    </citation>
    <scope>NUCLEOTIDE SEQUENCE [LARGE SCALE GENOMIC DNA]</scope>
    <source>
        <strain evidence="9 10">SJTE-3</strain>
    </source>
</reference>
<dbReference type="Gene3D" id="3.90.380.10">
    <property type="entry name" value="Naphthalene 1,2-dioxygenase Alpha Subunit, Chain A, domain 1"/>
    <property type="match status" value="2"/>
</dbReference>
<dbReference type="PANTHER" id="PTHR43756">
    <property type="entry name" value="CHOLINE MONOOXYGENASE, CHLOROPLASTIC"/>
    <property type="match status" value="1"/>
</dbReference>
<evidence type="ECO:0000256" key="3">
    <source>
        <dbReference type="ARBA" id="ARBA00022723"/>
    </source>
</evidence>
<evidence type="ECO:0000256" key="5">
    <source>
        <dbReference type="ARBA" id="ARBA00023004"/>
    </source>
</evidence>
<gene>
    <name evidence="9" type="ORF">A9C11_27585</name>
</gene>
<evidence type="ECO:0000256" key="1">
    <source>
        <dbReference type="ARBA" id="ARBA00001962"/>
    </source>
</evidence>
<dbReference type="SUPFAM" id="SSF50022">
    <property type="entry name" value="ISP domain"/>
    <property type="match status" value="1"/>
</dbReference>
<keyword evidence="7" id="KW-1133">Transmembrane helix</keyword>
<keyword evidence="6" id="KW-0411">Iron-sulfur</keyword>
<evidence type="ECO:0000313" key="10">
    <source>
        <dbReference type="Proteomes" id="UP000077748"/>
    </source>
</evidence>
<dbReference type="InterPro" id="IPR015879">
    <property type="entry name" value="Ring_hydroxy_dOase_asu_C_dom"/>
</dbReference>
<keyword evidence="4" id="KW-0560">Oxidoreductase</keyword>
<dbReference type="GO" id="GO:0005506">
    <property type="term" value="F:iron ion binding"/>
    <property type="evidence" value="ECO:0007669"/>
    <property type="project" value="InterPro"/>
</dbReference>
<dbReference type="SUPFAM" id="SSF55961">
    <property type="entry name" value="Bet v1-like"/>
    <property type="match status" value="1"/>
</dbReference>
<evidence type="ECO:0000313" key="9">
    <source>
        <dbReference type="EMBL" id="ANI17515.1"/>
    </source>
</evidence>
<dbReference type="InterPro" id="IPR017941">
    <property type="entry name" value="Rieske_2Fe-2S"/>
</dbReference>
<evidence type="ECO:0000256" key="4">
    <source>
        <dbReference type="ARBA" id="ARBA00023002"/>
    </source>
</evidence>
<dbReference type="GO" id="GO:0016491">
    <property type="term" value="F:oxidoreductase activity"/>
    <property type="evidence" value="ECO:0007669"/>
    <property type="project" value="UniProtKB-KW"/>
</dbReference>
<dbReference type="PRINTS" id="PR00090">
    <property type="entry name" value="RNGDIOXGNASE"/>
</dbReference>
<dbReference type="PANTHER" id="PTHR43756:SF5">
    <property type="entry name" value="CHOLINE MONOOXYGENASE, CHLOROPLASTIC"/>
    <property type="match status" value="1"/>
</dbReference>
<dbReference type="AlphaFoldDB" id="A0A1A9KJ04"/>
<dbReference type="Pfam" id="PF00355">
    <property type="entry name" value="Rieske"/>
    <property type="match status" value="1"/>
</dbReference>
<dbReference type="Pfam" id="PF00848">
    <property type="entry name" value="Ring_hydroxyl_A"/>
    <property type="match status" value="1"/>
</dbReference>
<dbReference type="PROSITE" id="PS51296">
    <property type="entry name" value="RIESKE"/>
    <property type="match status" value="1"/>
</dbReference>
<keyword evidence="7" id="KW-0812">Transmembrane</keyword>
<proteinExistence type="predicted"/>
<evidence type="ECO:0000256" key="7">
    <source>
        <dbReference type="SAM" id="Phobius"/>
    </source>
</evidence>
<keyword evidence="3" id="KW-0479">Metal-binding</keyword>
<sequence>MSTETPIRYQRLSDLTASQIEAIRAIPAHDEADCEAIRATRPVAMFLDDEVFQREQQRVFRRLPVAITPSAMVPDTGSLLSHDAYGVPLIVSRDQHGKVHVFINACMHKGSTLVTGCEAQKGARITCPYHAWSWRLDGSLAGVARGETFDCLDKQKRNLVELPSKEAGGIVWAILDRDAEPDFSLLDDGIIADLDALQLGQQYLYGHKQFDLDSNWKQVIEPFLEGYHVQRLHANSVGPLFADVPTVVTRIGDHIRQVSGKVEFAPGGLDNEKNIHKTITHAYLLFPNTVIITSPYYMSVMIVIPMAAGKTRVMYHMLTLNKPDNPKSEALYKTSYETVLGVFGNEDFVAAEYCYKGLRTGALDEVDVVYSGLEHCILMQYETLEKHMS</sequence>
<evidence type="ECO:0000256" key="6">
    <source>
        <dbReference type="ARBA" id="ARBA00023014"/>
    </source>
</evidence>
<dbReference type="EMBL" id="CP015878">
    <property type="protein sequence ID" value="ANI17515.1"/>
    <property type="molecule type" value="Genomic_DNA"/>
</dbReference>
<dbReference type="InterPro" id="IPR036922">
    <property type="entry name" value="Rieske_2Fe-2S_sf"/>
</dbReference>
<organism evidence="9 10">
    <name type="scientific">Pseudomonas citronellolis</name>
    <dbReference type="NCBI Taxonomy" id="53408"/>
    <lineage>
        <taxon>Bacteria</taxon>
        <taxon>Pseudomonadati</taxon>
        <taxon>Pseudomonadota</taxon>
        <taxon>Gammaproteobacteria</taxon>
        <taxon>Pseudomonadales</taxon>
        <taxon>Pseudomonadaceae</taxon>
        <taxon>Pseudomonas</taxon>
    </lineage>
</organism>
<dbReference type="Proteomes" id="UP000077748">
    <property type="component" value="Chromosome"/>
</dbReference>
<keyword evidence="2" id="KW-0001">2Fe-2S</keyword>
<dbReference type="Gene3D" id="2.102.10.10">
    <property type="entry name" value="Rieske [2Fe-2S] iron-sulphur domain"/>
    <property type="match status" value="1"/>
</dbReference>
<dbReference type="RefSeq" id="WP_064584426.1">
    <property type="nucleotide sequence ID" value="NZ_CP015878.1"/>
</dbReference>
<evidence type="ECO:0000256" key="2">
    <source>
        <dbReference type="ARBA" id="ARBA00022714"/>
    </source>
</evidence>
<protein>
    <recommendedName>
        <fullName evidence="8">Rieske domain-containing protein</fullName>
    </recommendedName>
</protein>
<keyword evidence="5" id="KW-0408">Iron</keyword>
<dbReference type="GO" id="GO:0051537">
    <property type="term" value="F:2 iron, 2 sulfur cluster binding"/>
    <property type="evidence" value="ECO:0007669"/>
    <property type="project" value="UniProtKB-KW"/>
</dbReference>
<accession>A0A1A9KJ04</accession>
<name>A0A1A9KJ04_9PSED</name>
<feature type="domain" description="Rieske" evidence="8">
    <location>
        <begin position="64"/>
        <end position="173"/>
    </location>
</feature>
<evidence type="ECO:0000259" key="8">
    <source>
        <dbReference type="PROSITE" id="PS51296"/>
    </source>
</evidence>
<dbReference type="CDD" id="cd03469">
    <property type="entry name" value="Rieske_RO_Alpha_N"/>
    <property type="match status" value="1"/>
</dbReference>
<feature type="transmembrane region" description="Helical" evidence="7">
    <location>
        <begin position="283"/>
        <end position="308"/>
    </location>
</feature>